<gene>
    <name evidence="1" type="ORF">JFN87_13020</name>
</gene>
<protein>
    <submittedName>
        <fullName evidence="1">Uncharacterized protein</fullName>
    </submittedName>
</protein>
<comment type="caution">
    <text evidence="1">The sequence shown here is derived from an EMBL/GenBank/DDBJ whole genome shotgun (WGS) entry which is preliminary data.</text>
</comment>
<dbReference type="AlphaFoldDB" id="A0A940MEA5"/>
<dbReference type="Proteomes" id="UP000670475">
    <property type="component" value="Unassembled WGS sequence"/>
</dbReference>
<reference evidence="1" key="1">
    <citation type="submission" date="2021-03" db="EMBL/GenBank/DDBJ databases">
        <title>Whole genome sequence of Streptomyces bomunensis MMS17-BM035.</title>
        <authorList>
            <person name="Lee J.H."/>
        </authorList>
    </citation>
    <scope>NUCLEOTIDE SEQUENCE</scope>
    <source>
        <strain evidence="1">MMS17-BM035</strain>
    </source>
</reference>
<sequence>MYDMNTLVSLDSAALCRVLAGRAPEPSSLGPQQWRTVVEDLTFRLSTGGDVPSSVPWTRRSAALVYALDAAVASGDMDGRERVTRLLELSSLLISRVAPMEGVVVLDPTWLVELFFTEVPITAREAGNLAAHWRDLDISEIRRLRAARNLATPAVRLARIVGGTAHARLRDWEIVLPQLP</sequence>
<organism evidence="1 2">
    <name type="scientific">Streptomyces montanisoli</name>
    <dbReference type="NCBI Taxonomy" id="2798581"/>
    <lineage>
        <taxon>Bacteria</taxon>
        <taxon>Bacillati</taxon>
        <taxon>Actinomycetota</taxon>
        <taxon>Actinomycetes</taxon>
        <taxon>Kitasatosporales</taxon>
        <taxon>Streptomycetaceae</taxon>
        <taxon>Streptomyces</taxon>
    </lineage>
</organism>
<dbReference type="EMBL" id="JAGIQL010000041">
    <property type="protein sequence ID" value="MBP0458420.1"/>
    <property type="molecule type" value="Genomic_DNA"/>
</dbReference>
<name>A0A940MEA5_9ACTN</name>
<accession>A0A940MEA5</accession>
<evidence type="ECO:0000313" key="2">
    <source>
        <dbReference type="Proteomes" id="UP000670475"/>
    </source>
</evidence>
<proteinExistence type="predicted"/>
<keyword evidence="2" id="KW-1185">Reference proteome</keyword>
<evidence type="ECO:0000313" key="1">
    <source>
        <dbReference type="EMBL" id="MBP0458420.1"/>
    </source>
</evidence>
<dbReference type="RefSeq" id="WP_209340178.1">
    <property type="nucleotide sequence ID" value="NZ_JAGIQL010000041.1"/>
</dbReference>